<gene>
    <name evidence="1" type="ORF">FSP39_020259</name>
</gene>
<dbReference type="Proteomes" id="UP001186944">
    <property type="component" value="Unassembled WGS sequence"/>
</dbReference>
<dbReference type="AlphaFoldDB" id="A0AA89C2Q1"/>
<sequence>MVTMTTTDVDNNPVRERQANENLYLNFEIVQLPAGFTAIEVLDVDMYMIAEQWGDIITIPLMKDGCPTQNSQAFGFAVSPRELTPNGARIPMTAVPVFENIPGEYFFNYRLKLCKNKAVCEKDPTCPSLNPKPLPTGEIFKHKQQGLLIN</sequence>
<dbReference type="EMBL" id="VSWD01000003">
    <property type="protein sequence ID" value="KAK3106446.1"/>
    <property type="molecule type" value="Genomic_DNA"/>
</dbReference>
<name>A0AA89C2Q1_PINIB</name>
<keyword evidence="2" id="KW-1185">Reference proteome</keyword>
<proteinExistence type="predicted"/>
<evidence type="ECO:0000313" key="1">
    <source>
        <dbReference type="EMBL" id="KAK3106446.1"/>
    </source>
</evidence>
<reference evidence="1" key="1">
    <citation type="submission" date="2019-08" db="EMBL/GenBank/DDBJ databases">
        <title>The improved chromosome-level genome for the pearl oyster Pinctada fucata martensii using PacBio sequencing and Hi-C.</title>
        <authorList>
            <person name="Zheng Z."/>
        </authorList>
    </citation>
    <scope>NUCLEOTIDE SEQUENCE</scope>
    <source>
        <strain evidence="1">ZZ-2019</strain>
        <tissue evidence="1">Adductor muscle</tissue>
    </source>
</reference>
<protein>
    <submittedName>
        <fullName evidence="1">Uncharacterized protein</fullName>
    </submittedName>
</protein>
<evidence type="ECO:0000313" key="2">
    <source>
        <dbReference type="Proteomes" id="UP001186944"/>
    </source>
</evidence>
<comment type="caution">
    <text evidence="1">The sequence shown here is derived from an EMBL/GenBank/DDBJ whole genome shotgun (WGS) entry which is preliminary data.</text>
</comment>
<accession>A0AA89C2Q1</accession>
<organism evidence="1 2">
    <name type="scientific">Pinctada imbricata</name>
    <name type="common">Atlantic pearl-oyster</name>
    <name type="synonym">Pinctada martensii</name>
    <dbReference type="NCBI Taxonomy" id="66713"/>
    <lineage>
        <taxon>Eukaryota</taxon>
        <taxon>Metazoa</taxon>
        <taxon>Spiralia</taxon>
        <taxon>Lophotrochozoa</taxon>
        <taxon>Mollusca</taxon>
        <taxon>Bivalvia</taxon>
        <taxon>Autobranchia</taxon>
        <taxon>Pteriomorphia</taxon>
        <taxon>Pterioida</taxon>
        <taxon>Pterioidea</taxon>
        <taxon>Pteriidae</taxon>
        <taxon>Pinctada</taxon>
    </lineage>
</organism>